<protein>
    <submittedName>
        <fullName evidence="6">Ribose transport system substrate-binding protein</fullName>
    </submittedName>
</protein>
<dbReference type="GO" id="GO:0030246">
    <property type="term" value="F:carbohydrate binding"/>
    <property type="evidence" value="ECO:0007669"/>
    <property type="project" value="UniProtKB-ARBA"/>
</dbReference>
<keyword evidence="3 4" id="KW-0732">Signal</keyword>
<dbReference type="Pfam" id="PF13407">
    <property type="entry name" value="Peripla_BP_4"/>
    <property type="match status" value="1"/>
</dbReference>
<feature type="signal peptide" evidence="4">
    <location>
        <begin position="1"/>
        <end position="21"/>
    </location>
</feature>
<evidence type="ECO:0000256" key="2">
    <source>
        <dbReference type="ARBA" id="ARBA00007639"/>
    </source>
</evidence>
<dbReference type="PROSITE" id="PS51257">
    <property type="entry name" value="PROKAR_LIPOPROTEIN"/>
    <property type="match status" value="1"/>
</dbReference>
<dbReference type="EMBL" id="FZPH01000009">
    <property type="protein sequence ID" value="SNT55344.1"/>
    <property type="molecule type" value="Genomic_DNA"/>
</dbReference>
<dbReference type="Gene3D" id="3.40.50.2300">
    <property type="match status" value="2"/>
</dbReference>
<reference evidence="6 7" key="1">
    <citation type="submission" date="2017-06" db="EMBL/GenBank/DDBJ databases">
        <authorList>
            <person name="Kim H.J."/>
            <person name="Triplett B.A."/>
        </authorList>
    </citation>
    <scope>NUCLEOTIDE SEQUENCE [LARGE SCALE GENOMIC DNA]</scope>
    <source>
        <strain evidence="6 7">CGMCC 4.5593</strain>
    </source>
</reference>
<dbReference type="AlphaFoldDB" id="A0A239NLS2"/>
<feature type="domain" description="Periplasmic binding protein" evidence="5">
    <location>
        <begin position="44"/>
        <end position="298"/>
    </location>
</feature>
<dbReference type="OrthoDB" id="9800520at2"/>
<dbReference type="GO" id="GO:0030313">
    <property type="term" value="C:cell envelope"/>
    <property type="evidence" value="ECO:0007669"/>
    <property type="project" value="UniProtKB-SubCell"/>
</dbReference>
<sequence length="330" mass="33203">MKRKSTAIVAALAAVALGAAACGSDSDSGGTTAGGAKDGNYKLAFVQGVAGDAFYITMECGIKEEAAKEGATVTTQGAQKFDPTLQTPILQSVIASKPDAILIAPTDVSAMQQPIAQAKAQGIKIVLVDTTLNDPSVAVSAISSDNTAGGKAAFEAIQKLAPNGGKVLGVGVQPGISTTDARDKGFADAAKADSKFTYLGVQYSQNDPAKAASIVSAALQKDPDIVGIFASNLFSAQGSATGIRQAGKQGQVNVVGFDAGPEQIKALQDGTVQALIAQQPGDIGVQGVQQAIKALKGESNEANIQTGSTIITKDTIDSAEGKAAAYKASC</sequence>
<dbReference type="CDD" id="cd20007">
    <property type="entry name" value="PBP1_ABC_sugar_binding-like"/>
    <property type="match status" value="1"/>
</dbReference>
<gene>
    <name evidence="6" type="ORF">SAMN05421812_109206</name>
</gene>
<evidence type="ECO:0000256" key="4">
    <source>
        <dbReference type="SAM" id="SignalP"/>
    </source>
</evidence>
<dbReference type="InterPro" id="IPR028082">
    <property type="entry name" value="Peripla_BP_I"/>
</dbReference>
<evidence type="ECO:0000256" key="1">
    <source>
        <dbReference type="ARBA" id="ARBA00004196"/>
    </source>
</evidence>
<dbReference type="PANTHER" id="PTHR46847">
    <property type="entry name" value="D-ALLOSE-BINDING PERIPLASMIC PROTEIN-RELATED"/>
    <property type="match status" value="1"/>
</dbReference>
<evidence type="ECO:0000259" key="5">
    <source>
        <dbReference type="Pfam" id="PF13407"/>
    </source>
</evidence>
<comment type="similarity">
    <text evidence="2">Belongs to the bacterial solute-binding protein 2 family.</text>
</comment>
<organism evidence="6 7">
    <name type="scientific">Asanoa hainanensis</name>
    <dbReference type="NCBI Taxonomy" id="560556"/>
    <lineage>
        <taxon>Bacteria</taxon>
        <taxon>Bacillati</taxon>
        <taxon>Actinomycetota</taxon>
        <taxon>Actinomycetes</taxon>
        <taxon>Micromonosporales</taxon>
        <taxon>Micromonosporaceae</taxon>
        <taxon>Asanoa</taxon>
    </lineage>
</organism>
<feature type="chain" id="PRO_5012444362" evidence="4">
    <location>
        <begin position="22"/>
        <end position="330"/>
    </location>
</feature>
<dbReference type="RefSeq" id="WP_089252049.1">
    <property type="nucleotide sequence ID" value="NZ_FZPH01000009.1"/>
</dbReference>
<evidence type="ECO:0000313" key="7">
    <source>
        <dbReference type="Proteomes" id="UP000198362"/>
    </source>
</evidence>
<evidence type="ECO:0000313" key="6">
    <source>
        <dbReference type="EMBL" id="SNT55344.1"/>
    </source>
</evidence>
<proteinExistence type="inferred from homology"/>
<comment type="subcellular location">
    <subcellularLocation>
        <location evidence="1">Cell envelope</location>
    </subcellularLocation>
</comment>
<dbReference type="SUPFAM" id="SSF53822">
    <property type="entry name" value="Periplasmic binding protein-like I"/>
    <property type="match status" value="1"/>
</dbReference>
<dbReference type="InterPro" id="IPR025997">
    <property type="entry name" value="SBP_2_dom"/>
</dbReference>
<evidence type="ECO:0000256" key="3">
    <source>
        <dbReference type="ARBA" id="ARBA00022729"/>
    </source>
</evidence>
<dbReference type="Proteomes" id="UP000198362">
    <property type="component" value="Unassembled WGS sequence"/>
</dbReference>
<keyword evidence="7" id="KW-1185">Reference proteome</keyword>
<accession>A0A239NLS2</accession>
<name>A0A239NLS2_9ACTN</name>
<dbReference type="PANTHER" id="PTHR46847:SF1">
    <property type="entry name" value="D-ALLOSE-BINDING PERIPLASMIC PROTEIN-RELATED"/>
    <property type="match status" value="1"/>
</dbReference>